<dbReference type="AlphaFoldDB" id="A0A6I6GVN3"/>
<dbReference type="SUPFAM" id="SSF48334">
    <property type="entry name" value="DNA repair protein MutS, domain III"/>
    <property type="match status" value="1"/>
</dbReference>
<evidence type="ECO:0000256" key="3">
    <source>
        <dbReference type="ARBA" id="ARBA00023125"/>
    </source>
</evidence>
<feature type="transmembrane region" description="Helical" evidence="4">
    <location>
        <begin position="62"/>
        <end position="81"/>
    </location>
</feature>
<evidence type="ECO:0000256" key="2">
    <source>
        <dbReference type="ARBA" id="ARBA00022840"/>
    </source>
</evidence>
<dbReference type="Pfam" id="PF00488">
    <property type="entry name" value="MutS_V"/>
    <property type="match status" value="1"/>
</dbReference>
<dbReference type="GO" id="GO:0140664">
    <property type="term" value="F:ATP-dependent DNA damage sensor activity"/>
    <property type="evidence" value="ECO:0007669"/>
    <property type="project" value="InterPro"/>
</dbReference>
<dbReference type="GO" id="GO:0005829">
    <property type="term" value="C:cytosol"/>
    <property type="evidence" value="ECO:0007669"/>
    <property type="project" value="TreeGrafter"/>
</dbReference>
<dbReference type="SUPFAM" id="SSF52540">
    <property type="entry name" value="P-loop containing nucleoside triphosphate hydrolases"/>
    <property type="match status" value="1"/>
</dbReference>
<gene>
    <name evidence="6" type="ORF">GLV81_14580</name>
</gene>
<feature type="transmembrane region" description="Helical" evidence="4">
    <location>
        <begin position="248"/>
        <end position="268"/>
    </location>
</feature>
<protein>
    <recommendedName>
        <fullName evidence="5">DNA mismatch repair proteins mutS family domain-containing protein</fullName>
    </recommendedName>
</protein>
<feature type="transmembrane region" description="Helical" evidence="4">
    <location>
        <begin position="38"/>
        <end position="56"/>
    </location>
</feature>
<evidence type="ECO:0000313" key="6">
    <source>
        <dbReference type="EMBL" id="QGW29169.1"/>
    </source>
</evidence>
<organism evidence="6 7">
    <name type="scientific">Phnomibacter ginsenosidimutans</name>
    <dbReference type="NCBI Taxonomy" id="2676868"/>
    <lineage>
        <taxon>Bacteria</taxon>
        <taxon>Pseudomonadati</taxon>
        <taxon>Bacteroidota</taxon>
        <taxon>Chitinophagia</taxon>
        <taxon>Chitinophagales</taxon>
        <taxon>Chitinophagaceae</taxon>
        <taxon>Phnomibacter</taxon>
    </lineage>
</organism>
<evidence type="ECO:0000256" key="4">
    <source>
        <dbReference type="SAM" id="Phobius"/>
    </source>
</evidence>
<dbReference type="GO" id="GO:0030983">
    <property type="term" value="F:mismatched DNA binding"/>
    <property type="evidence" value="ECO:0007669"/>
    <property type="project" value="InterPro"/>
</dbReference>
<evidence type="ECO:0000259" key="5">
    <source>
        <dbReference type="SMART" id="SM00534"/>
    </source>
</evidence>
<proteinExistence type="predicted"/>
<evidence type="ECO:0000313" key="7">
    <source>
        <dbReference type="Proteomes" id="UP000426027"/>
    </source>
</evidence>
<feature type="domain" description="DNA mismatch repair proteins mutS family" evidence="5">
    <location>
        <begin position="433"/>
        <end position="610"/>
    </location>
</feature>
<reference evidence="6 7" key="1">
    <citation type="submission" date="2019-11" db="EMBL/GenBank/DDBJ databases">
        <authorList>
            <person name="Im W.T."/>
        </authorList>
    </citation>
    <scope>NUCLEOTIDE SEQUENCE [LARGE SCALE GENOMIC DNA]</scope>
    <source>
        <strain evidence="6 7">SB-02</strain>
    </source>
</reference>
<dbReference type="KEGG" id="fls:GLV81_14580"/>
<keyword evidence="3" id="KW-0238">DNA-binding</keyword>
<name>A0A6I6GVN3_9BACT</name>
<dbReference type="Proteomes" id="UP000426027">
    <property type="component" value="Chromosome"/>
</dbReference>
<dbReference type="InterPro" id="IPR027417">
    <property type="entry name" value="P-loop_NTPase"/>
</dbReference>
<keyword evidence="1" id="KW-0547">Nucleotide-binding</keyword>
<dbReference type="Gene3D" id="1.10.1420.10">
    <property type="match status" value="1"/>
</dbReference>
<keyword evidence="2" id="KW-0067">ATP-binding</keyword>
<keyword evidence="7" id="KW-1185">Reference proteome</keyword>
<dbReference type="PANTHER" id="PTHR11361:SF99">
    <property type="entry name" value="DNA MISMATCH REPAIR PROTEIN"/>
    <property type="match status" value="1"/>
</dbReference>
<dbReference type="SMART" id="SM00534">
    <property type="entry name" value="MUTSac"/>
    <property type="match status" value="1"/>
</dbReference>
<dbReference type="EMBL" id="CP046566">
    <property type="protein sequence ID" value="QGW29169.1"/>
    <property type="molecule type" value="Genomic_DNA"/>
</dbReference>
<feature type="transmembrane region" description="Helical" evidence="4">
    <location>
        <begin position="223"/>
        <end position="242"/>
    </location>
</feature>
<dbReference type="InterPro" id="IPR045076">
    <property type="entry name" value="MutS"/>
</dbReference>
<dbReference type="GO" id="GO:0006298">
    <property type="term" value="P:mismatch repair"/>
    <property type="evidence" value="ECO:0007669"/>
    <property type="project" value="InterPro"/>
</dbReference>
<keyword evidence="4" id="KW-0812">Transmembrane</keyword>
<keyword evidence="4" id="KW-1133">Transmembrane helix</keyword>
<keyword evidence="4" id="KW-0472">Membrane</keyword>
<dbReference type="PANTHER" id="PTHR11361">
    <property type="entry name" value="DNA MISMATCH REPAIR PROTEIN MUTS FAMILY MEMBER"/>
    <property type="match status" value="1"/>
</dbReference>
<accession>A0A6I6GVN3</accession>
<dbReference type="InterPro" id="IPR000432">
    <property type="entry name" value="DNA_mismatch_repair_MutS_C"/>
</dbReference>
<evidence type="ECO:0000256" key="1">
    <source>
        <dbReference type="ARBA" id="ARBA00022741"/>
    </source>
</evidence>
<sequence>MFLCSMPVTSFHDPVAQYKQFATEYETTAAQLRRQRSWLSWSRLLSVVLAIVWLYWQWPISSGWMVLPSVILVAVFLRLVVLSMNVQQQLQHVQQFLIINQAELRQLQEHHYKDRYDGAAYMPPNHAYAHDLDVFGEASLYQYLQRAESDAGRNTLAAWLLQPALPEELPARQAAVQQLAPQVAWRQHLQASGREHPVSAATAQKLQQWMQSKDDVFTATGWYLLRWLGPVVSIGLFTAYWLDYLPNFWFNLYLLVFFLGTSYISKLATPTWQMLGRMSKEINGLAASLKYVEQMQTGESHWLKQRQSVLVVNGEPMASKAVAGLNQLLNRFDYRLNPVVFIPLNILLFWDLQQMLLFAQWKKQHAATATQWLQVLGEVEAASSLAALAYNMPHWCFPQMLQGHGSFEAKALGHPLIAADKRVVSDIATQGVAQVNIITGSNMAGKSTFLRSVGLAMVMAQAGAPVCALHCRMSYMQVMSSMRIADNLAESTSTFYAELKKLKSIIDAVKAQQPVYLLLDEILRGTNSGDRHAGSAALIQQLIAQQACGMIATHDLALAELVHQYPDHIHNYHFDVQVSGEELYFDYHLKQGICQSLNASILMKKIGIDM</sequence>
<dbReference type="InterPro" id="IPR036187">
    <property type="entry name" value="DNA_mismatch_repair_MutS_sf"/>
</dbReference>
<dbReference type="GO" id="GO:0005524">
    <property type="term" value="F:ATP binding"/>
    <property type="evidence" value="ECO:0007669"/>
    <property type="project" value="UniProtKB-KW"/>
</dbReference>
<dbReference type="Gene3D" id="3.40.50.300">
    <property type="entry name" value="P-loop containing nucleotide triphosphate hydrolases"/>
    <property type="match status" value="1"/>
</dbReference>